<dbReference type="InParanoid" id="A0A3N4LG93"/>
<gene>
    <name evidence="2" type="ORF">L211DRAFT_851121</name>
</gene>
<reference evidence="2 3" key="1">
    <citation type="journal article" date="2018" name="Nat. Ecol. Evol.">
        <title>Pezizomycetes genomes reveal the molecular basis of ectomycorrhizal truffle lifestyle.</title>
        <authorList>
            <person name="Murat C."/>
            <person name="Payen T."/>
            <person name="Noel B."/>
            <person name="Kuo A."/>
            <person name="Morin E."/>
            <person name="Chen J."/>
            <person name="Kohler A."/>
            <person name="Krizsan K."/>
            <person name="Balestrini R."/>
            <person name="Da Silva C."/>
            <person name="Montanini B."/>
            <person name="Hainaut M."/>
            <person name="Levati E."/>
            <person name="Barry K.W."/>
            <person name="Belfiori B."/>
            <person name="Cichocki N."/>
            <person name="Clum A."/>
            <person name="Dockter R.B."/>
            <person name="Fauchery L."/>
            <person name="Guy J."/>
            <person name="Iotti M."/>
            <person name="Le Tacon F."/>
            <person name="Lindquist E.A."/>
            <person name="Lipzen A."/>
            <person name="Malagnac F."/>
            <person name="Mello A."/>
            <person name="Molinier V."/>
            <person name="Miyauchi S."/>
            <person name="Poulain J."/>
            <person name="Riccioni C."/>
            <person name="Rubini A."/>
            <person name="Sitrit Y."/>
            <person name="Splivallo R."/>
            <person name="Traeger S."/>
            <person name="Wang M."/>
            <person name="Zifcakova L."/>
            <person name="Wipf D."/>
            <person name="Zambonelli A."/>
            <person name="Paolocci F."/>
            <person name="Nowrousian M."/>
            <person name="Ottonello S."/>
            <person name="Baldrian P."/>
            <person name="Spatafora J.W."/>
            <person name="Henrissat B."/>
            <person name="Nagy L.G."/>
            <person name="Aury J.M."/>
            <person name="Wincker P."/>
            <person name="Grigoriev I.V."/>
            <person name="Bonfante P."/>
            <person name="Martin F.M."/>
        </authorList>
    </citation>
    <scope>NUCLEOTIDE SEQUENCE [LARGE SCALE GENOMIC DNA]</scope>
    <source>
        <strain evidence="2 3">ATCC MYA-4762</strain>
    </source>
</reference>
<dbReference type="OrthoDB" id="5379318at2759"/>
<evidence type="ECO:0000313" key="3">
    <source>
        <dbReference type="Proteomes" id="UP000267821"/>
    </source>
</evidence>
<evidence type="ECO:0000256" key="1">
    <source>
        <dbReference type="SAM" id="MobiDB-lite"/>
    </source>
</evidence>
<proteinExistence type="predicted"/>
<organism evidence="2 3">
    <name type="scientific">Terfezia boudieri ATCC MYA-4762</name>
    <dbReference type="NCBI Taxonomy" id="1051890"/>
    <lineage>
        <taxon>Eukaryota</taxon>
        <taxon>Fungi</taxon>
        <taxon>Dikarya</taxon>
        <taxon>Ascomycota</taxon>
        <taxon>Pezizomycotina</taxon>
        <taxon>Pezizomycetes</taxon>
        <taxon>Pezizales</taxon>
        <taxon>Pezizaceae</taxon>
        <taxon>Terfezia</taxon>
    </lineage>
</organism>
<feature type="region of interest" description="Disordered" evidence="1">
    <location>
        <begin position="291"/>
        <end position="346"/>
    </location>
</feature>
<feature type="compositionally biased region" description="Basic residues" evidence="1">
    <location>
        <begin position="291"/>
        <end position="306"/>
    </location>
</feature>
<feature type="compositionally biased region" description="Gly residues" evidence="1">
    <location>
        <begin position="579"/>
        <end position="601"/>
    </location>
</feature>
<feature type="compositionally biased region" description="Acidic residues" evidence="1">
    <location>
        <begin position="138"/>
        <end position="160"/>
    </location>
</feature>
<feature type="region of interest" description="Disordered" evidence="1">
    <location>
        <begin position="507"/>
        <end position="535"/>
    </location>
</feature>
<feature type="compositionally biased region" description="Polar residues" evidence="1">
    <location>
        <begin position="20"/>
        <end position="30"/>
    </location>
</feature>
<keyword evidence="3" id="KW-1185">Reference proteome</keyword>
<dbReference type="AlphaFoldDB" id="A0A3N4LG93"/>
<sequence length="635" mass="69940">MHRNSNGHVLHPQATCYTDGHSSNPTTTTVMPDASSEKGRISPTFAQFAHLDGAVRKTRNRAYQKAVGPDGPGPDLGEGPGSPDSHHGHGRPPTPARSHKRKVRESEGTKSHKKKAAEHVQLVQVWREREREQSPAEAAEEGDEEGKHEDEDDDNGDYDGYDSGTITVAPGPPLVPRSQRHHKKQYEPTTPPRSQPPPPLSPHHPASLSDYDSDHRHFPPEIHTARELSKQKTVIYGYPISLLTSPTRNWMPILDKESLIHQGIREVMTTCGLPNAVPMIARRLSWIGKGKVVHPRPQRNRLGKFTKQRDRSGTDKIPAPPGPPASITPSSNDRASNPPNTEGVEEWSLEKEQRKLLGGIIDLGTVIDGIDRARANSLIKHSIVGRPDEFVDVDVPLEVLLAGTESIAFTDLGFYRIYVPEKNQPFPLREQQNKPSRLNWDLEASKIEVERDRRGGRQAPWSVTFLGYEWESVRMELLDAGDAEEGESREWVTTMAGYRIVRGKEEVSHNHPSAVGSGKSPGEGHVAASSHPWGRDVIEPPPVGVYAEGEYEDVVRNWFPWAWELVKELGGDGEDDGGSGHGGSGIGGKSGGKGKTHGGGYMKEEAQGEQGSPVRKRDRVGSFREKGSVPKRAKH</sequence>
<dbReference type="EMBL" id="ML121556">
    <property type="protein sequence ID" value="RPB21903.1"/>
    <property type="molecule type" value="Genomic_DNA"/>
</dbReference>
<evidence type="ECO:0000313" key="2">
    <source>
        <dbReference type="EMBL" id="RPB21903.1"/>
    </source>
</evidence>
<dbReference type="Proteomes" id="UP000267821">
    <property type="component" value="Unassembled WGS sequence"/>
</dbReference>
<feature type="compositionally biased region" description="Pro residues" evidence="1">
    <location>
        <begin position="189"/>
        <end position="202"/>
    </location>
</feature>
<feature type="region of interest" description="Disordered" evidence="1">
    <location>
        <begin position="1"/>
        <end position="38"/>
    </location>
</feature>
<protein>
    <submittedName>
        <fullName evidence="2">Uncharacterized protein</fullName>
    </submittedName>
</protein>
<feature type="region of interest" description="Disordered" evidence="1">
    <location>
        <begin position="64"/>
        <end position="218"/>
    </location>
</feature>
<accession>A0A3N4LG93</accession>
<feature type="compositionally biased region" description="Basic and acidic residues" evidence="1">
    <location>
        <begin position="619"/>
        <end position="628"/>
    </location>
</feature>
<feature type="region of interest" description="Disordered" evidence="1">
    <location>
        <begin position="572"/>
        <end position="635"/>
    </location>
</feature>
<name>A0A3N4LG93_9PEZI</name>